<organism evidence="3 4">
    <name type="scientific">Tectimicrobiota bacterium</name>
    <dbReference type="NCBI Taxonomy" id="2528274"/>
    <lineage>
        <taxon>Bacteria</taxon>
        <taxon>Pseudomonadati</taxon>
        <taxon>Nitrospinota/Tectimicrobiota group</taxon>
        <taxon>Candidatus Tectimicrobiota</taxon>
    </lineage>
</organism>
<evidence type="ECO:0000259" key="2">
    <source>
        <dbReference type="SMART" id="SM00065"/>
    </source>
</evidence>
<evidence type="ECO:0000313" key="4">
    <source>
        <dbReference type="Proteomes" id="UP000782312"/>
    </source>
</evidence>
<reference evidence="3" key="1">
    <citation type="submission" date="2020-07" db="EMBL/GenBank/DDBJ databases">
        <title>Huge and variable diversity of episymbiotic CPR bacteria and DPANN archaea in groundwater ecosystems.</title>
        <authorList>
            <person name="He C.Y."/>
            <person name="Keren R."/>
            <person name="Whittaker M."/>
            <person name="Farag I.F."/>
            <person name="Doudna J."/>
            <person name="Cate J.H.D."/>
            <person name="Banfield J.F."/>
        </authorList>
    </citation>
    <scope>NUCLEOTIDE SEQUENCE</scope>
    <source>
        <strain evidence="3">NC_groundwater_763_Ag_S-0.2um_68_21</strain>
    </source>
</reference>
<dbReference type="Gene3D" id="3.30.450.40">
    <property type="match status" value="1"/>
</dbReference>
<name>A0A932MMQ7_UNCTE</name>
<dbReference type="AlphaFoldDB" id="A0A932MMQ7"/>
<dbReference type="EMBL" id="JACPUR010000013">
    <property type="protein sequence ID" value="MBI3126777.1"/>
    <property type="molecule type" value="Genomic_DNA"/>
</dbReference>
<dbReference type="InterPro" id="IPR003018">
    <property type="entry name" value="GAF"/>
</dbReference>
<sequence length="513" mass="55183">MDDRKVSRLPLIAFSLVTALAAVALYFFVRQTVGEAQRARLLERDRRLVQIFQDRILSRLGAVRVRVEGAELLIAATPPSARTAARALAFALREDSEEGYLAAVVLDERGAIIASRRKGSVPPPGEAEKAAWIRGAEALQKADALKKPPDGRHYLEAGALSGVPVIYFVGPSPSTKGFWGVILASESLLPVEPAEAGARDAVFLLAGDEQSVIYARQGPRFLHQEVGRPFDRGLASALDIVACCEPAAFNTVNEGDRWMVQSRFTAGARDFLLVRVADRREAGAGQSSTERLLIGTLAAGWILLVGIFGFAQGRRAPAPEPLAGGEEAFPAGRPAAGPEGIAPSALFGLNRVSEAVARGDHFRDVIALAAQETARFIRADRHYAALYDDSLNQVLEVASSQLGEGYRAAVGMGVADLPEWIAIRERDIVEVTSLDGWQDAPEAFRSEGSKAAAVFPIRIQDRVFGLLSFFFNEPRELEGREVEFCSLAALQCASAVARALSLAEPPPRGAEVH</sequence>
<comment type="caution">
    <text evidence="3">The sequence shown here is derived from an EMBL/GenBank/DDBJ whole genome shotgun (WGS) entry which is preliminary data.</text>
</comment>
<feature type="domain" description="GAF" evidence="2">
    <location>
        <begin position="361"/>
        <end position="506"/>
    </location>
</feature>
<feature type="transmembrane region" description="Helical" evidence="1">
    <location>
        <begin position="12"/>
        <end position="29"/>
    </location>
</feature>
<keyword evidence="1" id="KW-0472">Membrane</keyword>
<feature type="transmembrane region" description="Helical" evidence="1">
    <location>
        <begin position="292"/>
        <end position="311"/>
    </location>
</feature>
<keyword evidence="1" id="KW-0812">Transmembrane</keyword>
<dbReference type="Proteomes" id="UP000782312">
    <property type="component" value="Unassembled WGS sequence"/>
</dbReference>
<dbReference type="SUPFAM" id="SSF55781">
    <property type="entry name" value="GAF domain-like"/>
    <property type="match status" value="1"/>
</dbReference>
<protein>
    <submittedName>
        <fullName evidence="3">GAF domain-containing protein</fullName>
    </submittedName>
</protein>
<evidence type="ECO:0000256" key="1">
    <source>
        <dbReference type="SAM" id="Phobius"/>
    </source>
</evidence>
<keyword evidence="1" id="KW-1133">Transmembrane helix</keyword>
<dbReference type="SMART" id="SM00065">
    <property type="entry name" value="GAF"/>
    <property type="match status" value="1"/>
</dbReference>
<accession>A0A932MMQ7</accession>
<dbReference type="Pfam" id="PF01590">
    <property type="entry name" value="GAF"/>
    <property type="match status" value="1"/>
</dbReference>
<evidence type="ECO:0000313" key="3">
    <source>
        <dbReference type="EMBL" id="MBI3126777.1"/>
    </source>
</evidence>
<dbReference type="InterPro" id="IPR029016">
    <property type="entry name" value="GAF-like_dom_sf"/>
</dbReference>
<proteinExistence type="predicted"/>
<gene>
    <name evidence="3" type="ORF">HYZ11_04145</name>
</gene>